<keyword evidence="1" id="KW-0436">Ligase</keyword>
<accession>A0ABY2DIR2</accession>
<feature type="domain" description="Glutathionylspermidine synthase pre-ATP-grasp-like" evidence="6">
    <location>
        <begin position="12"/>
        <end position="73"/>
    </location>
</feature>
<dbReference type="InterPro" id="IPR005494">
    <property type="entry name" value="GSPS_pre-ATP-grasp-like_dom"/>
</dbReference>
<evidence type="ECO:0000313" key="8">
    <source>
        <dbReference type="Proteomes" id="UP000295626"/>
    </source>
</evidence>
<dbReference type="EMBL" id="SMKE01000157">
    <property type="protein sequence ID" value="TDB99602.1"/>
    <property type="molecule type" value="Genomic_DNA"/>
</dbReference>
<keyword evidence="3" id="KW-0547">Nucleotide-binding</keyword>
<reference evidence="7 8" key="1">
    <citation type="submission" date="2019-02" db="EMBL/GenBank/DDBJ databases">
        <title>Draft genome sequences of novel Actinobacteria.</title>
        <authorList>
            <person name="Sahin N."/>
            <person name="Ay H."/>
            <person name="Saygin H."/>
        </authorList>
    </citation>
    <scope>NUCLEOTIDE SEQUENCE [LARGE SCALE GENOMIC DNA]</scope>
    <source>
        <strain evidence="7 8">JCM 30529</strain>
    </source>
</reference>
<dbReference type="Pfam" id="PF03738">
    <property type="entry name" value="GSP_synth"/>
    <property type="match status" value="2"/>
</dbReference>
<feature type="domain" description="Glutathionylspermidine synthase pre-ATP-grasp-like" evidence="6">
    <location>
        <begin position="143"/>
        <end position="477"/>
    </location>
</feature>
<evidence type="ECO:0000259" key="6">
    <source>
        <dbReference type="Pfam" id="PF03738"/>
    </source>
</evidence>
<evidence type="ECO:0000256" key="4">
    <source>
        <dbReference type="ARBA" id="ARBA00022840"/>
    </source>
</evidence>
<evidence type="ECO:0000256" key="3">
    <source>
        <dbReference type="ARBA" id="ARBA00022741"/>
    </source>
</evidence>
<dbReference type="InterPro" id="IPR016185">
    <property type="entry name" value="PreATP-grasp_dom_sf"/>
</dbReference>
<keyword evidence="8" id="KW-1185">Reference proteome</keyword>
<proteinExistence type="predicted"/>
<dbReference type="SUPFAM" id="SSF52440">
    <property type="entry name" value="PreATP-grasp domain"/>
    <property type="match status" value="1"/>
</dbReference>
<comment type="caution">
    <text evidence="7">The sequence shown here is derived from an EMBL/GenBank/DDBJ whole genome shotgun (WGS) entry which is preliminary data.</text>
</comment>
<evidence type="ECO:0000313" key="7">
    <source>
        <dbReference type="EMBL" id="TDB99602.1"/>
    </source>
</evidence>
<organism evidence="7 8">
    <name type="scientific">Micromonospora fluostatini</name>
    <dbReference type="NCBI Taxonomy" id="1629071"/>
    <lineage>
        <taxon>Bacteria</taxon>
        <taxon>Bacillati</taxon>
        <taxon>Actinomycetota</taxon>
        <taxon>Actinomycetes</taxon>
        <taxon>Micromonosporales</taxon>
        <taxon>Micromonosporaceae</taxon>
        <taxon>Micromonospora</taxon>
    </lineage>
</organism>
<dbReference type="SUPFAM" id="SSF56059">
    <property type="entry name" value="Glutathione synthetase ATP-binding domain-like"/>
    <property type="match status" value="1"/>
</dbReference>
<dbReference type="Gene3D" id="3.30.1490.330">
    <property type="match status" value="1"/>
</dbReference>
<keyword evidence="2" id="KW-0479">Metal-binding</keyword>
<protein>
    <submittedName>
        <fullName evidence="7">Glutathionylspermidine synthase family protein</fullName>
    </submittedName>
</protein>
<evidence type="ECO:0000256" key="2">
    <source>
        <dbReference type="ARBA" id="ARBA00022723"/>
    </source>
</evidence>
<keyword evidence="4" id="KW-0067">ATP-binding</keyword>
<evidence type="ECO:0000256" key="1">
    <source>
        <dbReference type="ARBA" id="ARBA00022598"/>
    </source>
</evidence>
<dbReference type="Proteomes" id="UP000295626">
    <property type="component" value="Unassembled WGS sequence"/>
</dbReference>
<keyword evidence="5" id="KW-0460">Magnesium</keyword>
<sequence>MRRAHGVVRSGWQATNHAHGLIYNNTELPDGTTKSYWAEGPYYVLSMDEVRELEEATQALNQMRIAAGDHIAARCPRRDRAVRSRAYLTSVCNPATCPLSRIGVPEFAHEQVLRTWFDGDVDTWTHHEKDLDGRYPHQSPDYSPNVYGRYDLWYGGAGTTPKLLEFNAQTPTGLIEASVIQWNWLEQTGQNEHPEWQFNSIHDRLVGWEPGDGDPGCEGAWRRTIAALRAARPWLPEKPKVFFAYETSEVSGEDRMTTAYLQDTCSQAGFPTELIAMSQIAWDTADDRIVFKRNPADPGCPEEPIDIIFVLYPWEWIWSEEIGKAVFRDMARPDKSGTVWIEPPYTAALWGNKALLPVMWKLFGDKPEGRYLLPAYFEEERPAAMTSYAIKPIWGREGNGVILVRDGQVIADGGYSPSDAVPRIVQELAELPAFDSLDGPVHPVIGSWVIDGEPAGVGIREGGPITNNLTSFVPHAIGADAS</sequence>
<gene>
    <name evidence="7" type="ORF">E1091_06550</name>
</gene>
<name>A0ABY2DIR2_9ACTN</name>
<evidence type="ECO:0000256" key="5">
    <source>
        <dbReference type="ARBA" id="ARBA00022842"/>
    </source>
</evidence>